<sequence>MFRSPAIQIDRKWCRLRHGWSVSVGSLPSGGLRRAHNAAKRSGLSEGPTTFDERVGGHRTWTRTRTARHGTTGTTDATETYGG</sequence>
<name>L7FHW4_STRT8</name>
<gene>
    <name evidence="2" type="ORF">STRTUCAR8_06253</name>
</gene>
<reference evidence="2 3" key="1">
    <citation type="journal article" date="2011" name="Plasmid">
        <title>Streptomyces turgidiscabies Car8 contains a modular pathogenicity island that shares virulence genes with other actinobacterial plant pathogens.</title>
        <authorList>
            <person name="Huguet-Tapia J.C."/>
            <person name="Badger J.H."/>
            <person name="Loria R."/>
            <person name="Pettis G.S."/>
        </authorList>
    </citation>
    <scope>NUCLEOTIDE SEQUENCE [LARGE SCALE GENOMIC DNA]</scope>
    <source>
        <strain evidence="2 3">Car8</strain>
    </source>
</reference>
<evidence type="ECO:0000313" key="2">
    <source>
        <dbReference type="EMBL" id="ELP70631.1"/>
    </source>
</evidence>
<organism evidence="2 3">
    <name type="scientific">Streptomyces turgidiscabies (strain Car8)</name>
    <dbReference type="NCBI Taxonomy" id="698760"/>
    <lineage>
        <taxon>Bacteria</taxon>
        <taxon>Bacillati</taxon>
        <taxon>Actinomycetota</taxon>
        <taxon>Actinomycetes</taxon>
        <taxon>Kitasatosporales</taxon>
        <taxon>Streptomycetaceae</taxon>
        <taxon>Streptomyces</taxon>
    </lineage>
</organism>
<proteinExistence type="predicted"/>
<evidence type="ECO:0000256" key="1">
    <source>
        <dbReference type="SAM" id="MobiDB-lite"/>
    </source>
</evidence>
<comment type="caution">
    <text evidence="2">The sequence shown here is derived from an EMBL/GenBank/DDBJ whole genome shotgun (WGS) entry which is preliminary data.</text>
</comment>
<dbReference type="AlphaFoldDB" id="L7FHW4"/>
<dbReference type="Proteomes" id="UP000010931">
    <property type="component" value="Unassembled WGS sequence"/>
</dbReference>
<accession>L7FHW4</accession>
<dbReference type="PATRIC" id="fig|698760.3.peg.742"/>
<evidence type="ECO:0000313" key="3">
    <source>
        <dbReference type="Proteomes" id="UP000010931"/>
    </source>
</evidence>
<dbReference type="EMBL" id="AEJB01000053">
    <property type="protein sequence ID" value="ELP70631.1"/>
    <property type="molecule type" value="Genomic_DNA"/>
</dbReference>
<keyword evidence="3" id="KW-1185">Reference proteome</keyword>
<protein>
    <submittedName>
        <fullName evidence="2">Uncharacterized protein</fullName>
    </submittedName>
</protein>
<feature type="region of interest" description="Disordered" evidence="1">
    <location>
        <begin position="36"/>
        <end position="55"/>
    </location>
</feature>